<accession>A0A1Y5PDQ3</accession>
<dbReference type="AlphaFoldDB" id="A0A1Y5PDQ3"/>
<protein>
    <submittedName>
        <fullName evidence="1">Uncharacterized protein</fullName>
    </submittedName>
</protein>
<gene>
    <name evidence="1" type="ORF">MHPYR_370003</name>
</gene>
<dbReference type="PROSITE" id="PS51257">
    <property type="entry name" value="PROKAR_LIPOPROTEIN"/>
    <property type="match status" value="1"/>
</dbReference>
<reference evidence="1" key="1">
    <citation type="submission" date="2016-03" db="EMBL/GenBank/DDBJ databases">
        <authorList>
            <person name="Ploux O."/>
        </authorList>
    </citation>
    <scope>NUCLEOTIDE SEQUENCE</scope>
    <source>
        <strain evidence="1">UC10</strain>
    </source>
</reference>
<proteinExistence type="predicted"/>
<dbReference type="EMBL" id="FLQS01000031">
    <property type="protein sequence ID" value="SBS76802.1"/>
    <property type="molecule type" value="Genomic_DNA"/>
</dbReference>
<organism evidence="1">
    <name type="scientific">uncultured Mycobacterium sp</name>
    <dbReference type="NCBI Taxonomy" id="171292"/>
    <lineage>
        <taxon>Bacteria</taxon>
        <taxon>Bacillati</taxon>
        <taxon>Actinomycetota</taxon>
        <taxon>Actinomycetes</taxon>
        <taxon>Mycobacteriales</taxon>
        <taxon>Mycobacteriaceae</taxon>
        <taxon>Mycobacterium</taxon>
        <taxon>environmental samples</taxon>
    </lineage>
</organism>
<sequence length="29" mass="3115">MNCANIKIVIFVTILGSCDGNFASEPNRS</sequence>
<evidence type="ECO:0000313" key="1">
    <source>
        <dbReference type="EMBL" id="SBS76802.1"/>
    </source>
</evidence>
<name>A0A1Y5PDQ3_9MYCO</name>